<protein>
    <submittedName>
        <fullName evidence="1">Uncharacterized protein</fullName>
    </submittedName>
</protein>
<accession>A0A8K0J8Y9</accession>
<gene>
    <name evidence="1" type="ORF">E4U42_001895</name>
</gene>
<reference evidence="1" key="1">
    <citation type="journal article" date="2020" name="bioRxiv">
        <title>Whole genome comparisons of ergot fungi reveals the divergence and evolution of species within the genus Claviceps are the result of varying mechanisms driving genome evolution and host range expansion.</title>
        <authorList>
            <person name="Wyka S.A."/>
            <person name="Mondo S.J."/>
            <person name="Liu M."/>
            <person name="Dettman J."/>
            <person name="Nalam V."/>
            <person name="Broders K.D."/>
        </authorList>
    </citation>
    <scope>NUCLEOTIDE SEQUENCE</scope>
    <source>
        <strain evidence="1">CCC 489</strain>
    </source>
</reference>
<dbReference type="OrthoDB" id="447129at2759"/>
<organism evidence="1 2">
    <name type="scientific">Claviceps africana</name>
    <dbReference type="NCBI Taxonomy" id="83212"/>
    <lineage>
        <taxon>Eukaryota</taxon>
        <taxon>Fungi</taxon>
        <taxon>Dikarya</taxon>
        <taxon>Ascomycota</taxon>
        <taxon>Pezizomycotina</taxon>
        <taxon>Sordariomycetes</taxon>
        <taxon>Hypocreomycetidae</taxon>
        <taxon>Hypocreales</taxon>
        <taxon>Clavicipitaceae</taxon>
        <taxon>Claviceps</taxon>
    </lineage>
</organism>
<dbReference type="Proteomes" id="UP000811619">
    <property type="component" value="Unassembled WGS sequence"/>
</dbReference>
<comment type="caution">
    <text evidence="1">The sequence shown here is derived from an EMBL/GenBank/DDBJ whole genome shotgun (WGS) entry which is preliminary data.</text>
</comment>
<name>A0A8K0J8Y9_9HYPO</name>
<dbReference type="AlphaFoldDB" id="A0A8K0J8Y9"/>
<evidence type="ECO:0000313" key="1">
    <source>
        <dbReference type="EMBL" id="KAG5927737.1"/>
    </source>
</evidence>
<keyword evidence="2" id="KW-1185">Reference proteome</keyword>
<sequence length="70" mass="7867">MDVTDIADYNIERMSTSSLSNFFFFLSKRNPEAGFSCHPTNFVGCVQGEIPAEAPLDNNLYFNLLIESRA</sequence>
<dbReference type="EMBL" id="SRPY01000160">
    <property type="protein sequence ID" value="KAG5927737.1"/>
    <property type="molecule type" value="Genomic_DNA"/>
</dbReference>
<proteinExistence type="predicted"/>
<evidence type="ECO:0000313" key="2">
    <source>
        <dbReference type="Proteomes" id="UP000811619"/>
    </source>
</evidence>